<dbReference type="GO" id="GO:0016491">
    <property type="term" value="F:oxidoreductase activity"/>
    <property type="evidence" value="ECO:0007669"/>
    <property type="project" value="UniProtKB-KW"/>
</dbReference>
<dbReference type="PRINTS" id="PR00080">
    <property type="entry name" value="SDRFAMILY"/>
</dbReference>
<dbReference type="PROSITE" id="PS00061">
    <property type="entry name" value="ADH_SHORT"/>
    <property type="match status" value="1"/>
</dbReference>
<dbReference type="PANTHER" id="PTHR42879">
    <property type="entry name" value="3-OXOACYL-(ACYL-CARRIER-PROTEIN) REDUCTASE"/>
    <property type="match status" value="1"/>
</dbReference>
<evidence type="ECO:0000313" key="4">
    <source>
        <dbReference type="EMBL" id="PZQ50038.1"/>
    </source>
</evidence>
<dbReference type="SMART" id="SM00822">
    <property type="entry name" value="PKS_KR"/>
    <property type="match status" value="1"/>
</dbReference>
<dbReference type="AlphaFoldDB" id="A0A2W5NC12"/>
<comment type="caution">
    <text evidence="4">The sequence shown here is derived from an EMBL/GenBank/DDBJ whole genome shotgun (WGS) entry which is preliminary data.</text>
</comment>
<evidence type="ECO:0000313" key="5">
    <source>
        <dbReference type="Proteomes" id="UP000249185"/>
    </source>
</evidence>
<accession>A0A2W5NC12</accession>
<dbReference type="InterPro" id="IPR057326">
    <property type="entry name" value="KR_dom"/>
</dbReference>
<evidence type="ECO:0000259" key="3">
    <source>
        <dbReference type="SMART" id="SM00822"/>
    </source>
</evidence>
<dbReference type="Pfam" id="PF13561">
    <property type="entry name" value="adh_short_C2"/>
    <property type="match status" value="1"/>
</dbReference>
<dbReference type="NCBIfam" id="NF009466">
    <property type="entry name" value="PRK12826.1-2"/>
    <property type="match status" value="1"/>
</dbReference>
<dbReference type="PANTHER" id="PTHR42879:SF2">
    <property type="entry name" value="3-OXOACYL-[ACYL-CARRIER-PROTEIN] REDUCTASE FABG"/>
    <property type="match status" value="1"/>
</dbReference>
<keyword evidence="2" id="KW-0560">Oxidoreductase</keyword>
<dbReference type="Gene3D" id="3.40.50.720">
    <property type="entry name" value="NAD(P)-binding Rossmann-like Domain"/>
    <property type="match status" value="1"/>
</dbReference>
<dbReference type="InterPro" id="IPR050259">
    <property type="entry name" value="SDR"/>
</dbReference>
<evidence type="ECO:0000256" key="1">
    <source>
        <dbReference type="ARBA" id="ARBA00006484"/>
    </source>
</evidence>
<dbReference type="InterPro" id="IPR020904">
    <property type="entry name" value="Sc_DH/Rdtase_CS"/>
</dbReference>
<name>A0A2W5NC12_RHOSU</name>
<dbReference type="FunFam" id="3.40.50.720:FF:000173">
    <property type="entry name" value="3-oxoacyl-[acyl-carrier protein] reductase"/>
    <property type="match status" value="1"/>
</dbReference>
<sequence length="259" mass="26498">METTAPGALFSLAGRRALVTGGSRGIGAAIARLFAAAGAEIAICHLGDAAGASALAAEFEAAGRVLRAIECDVADEAAVAAMAAWAGETLGDVDILVNCAGIGGRDKPFEAMTVADWDRMIGVNLRGVFLVSHAFYPGMIARRYGRIVNIASQLAYKGAPGLSAYVAAKAGVVGLTRALSYEGAPHNVMVNGIAPGPVETPLLNQLSDEWRAMKMGQLPVGRFGEPEEIAPTALLLASEVGAAFYAGQTLSPNGGDVMV</sequence>
<protein>
    <submittedName>
        <fullName evidence="4">Short-chain dehydrogenase</fullName>
    </submittedName>
</protein>
<dbReference type="PRINTS" id="PR00081">
    <property type="entry name" value="GDHRDH"/>
</dbReference>
<gene>
    <name evidence="4" type="ORF">DI556_08145</name>
</gene>
<evidence type="ECO:0000256" key="2">
    <source>
        <dbReference type="ARBA" id="ARBA00023002"/>
    </source>
</evidence>
<organism evidence="4 5">
    <name type="scientific">Rhodovulum sulfidophilum</name>
    <name type="common">Rhodobacter sulfidophilus</name>
    <dbReference type="NCBI Taxonomy" id="35806"/>
    <lineage>
        <taxon>Bacteria</taxon>
        <taxon>Pseudomonadati</taxon>
        <taxon>Pseudomonadota</taxon>
        <taxon>Alphaproteobacteria</taxon>
        <taxon>Rhodobacterales</taxon>
        <taxon>Paracoccaceae</taxon>
        <taxon>Rhodovulum</taxon>
    </lineage>
</organism>
<dbReference type="GO" id="GO:0032787">
    <property type="term" value="P:monocarboxylic acid metabolic process"/>
    <property type="evidence" value="ECO:0007669"/>
    <property type="project" value="UniProtKB-ARBA"/>
</dbReference>
<dbReference type="InterPro" id="IPR036291">
    <property type="entry name" value="NAD(P)-bd_dom_sf"/>
</dbReference>
<dbReference type="SUPFAM" id="SSF51735">
    <property type="entry name" value="NAD(P)-binding Rossmann-fold domains"/>
    <property type="match status" value="1"/>
</dbReference>
<comment type="similarity">
    <text evidence="1">Belongs to the short-chain dehydrogenases/reductases (SDR) family.</text>
</comment>
<reference evidence="4 5" key="1">
    <citation type="submission" date="2017-08" db="EMBL/GenBank/DDBJ databases">
        <title>Infants hospitalized years apart are colonized by the same room-sourced microbial strains.</title>
        <authorList>
            <person name="Brooks B."/>
            <person name="Olm M.R."/>
            <person name="Firek B.A."/>
            <person name="Baker R."/>
            <person name="Thomas B.C."/>
            <person name="Morowitz M.J."/>
            <person name="Banfield J.F."/>
        </authorList>
    </citation>
    <scope>NUCLEOTIDE SEQUENCE [LARGE SCALE GENOMIC DNA]</scope>
    <source>
        <strain evidence="4">S2_005_002_R2_34</strain>
    </source>
</reference>
<feature type="domain" description="Ketoreductase" evidence="3">
    <location>
        <begin position="15"/>
        <end position="196"/>
    </location>
</feature>
<dbReference type="InterPro" id="IPR002347">
    <property type="entry name" value="SDR_fam"/>
</dbReference>
<proteinExistence type="inferred from homology"/>
<dbReference type="Proteomes" id="UP000249185">
    <property type="component" value="Unassembled WGS sequence"/>
</dbReference>
<dbReference type="EMBL" id="QFPW01000005">
    <property type="protein sequence ID" value="PZQ50038.1"/>
    <property type="molecule type" value="Genomic_DNA"/>
</dbReference>